<evidence type="ECO:0000313" key="2">
    <source>
        <dbReference type="EMBL" id="KAK9222694.1"/>
    </source>
</evidence>
<keyword evidence="3" id="KW-1185">Reference proteome</keyword>
<dbReference type="AlphaFoldDB" id="A0AAP0MWC7"/>
<comment type="caution">
    <text evidence="2">The sequence shown here is derived from an EMBL/GenBank/DDBJ whole genome shotgun (WGS) entry which is preliminary data.</text>
</comment>
<evidence type="ECO:0000313" key="3">
    <source>
        <dbReference type="Proteomes" id="UP001428341"/>
    </source>
</evidence>
<sequence length="114" mass="12381">MCPSTTPIIVPLAYPARTIFQPNASTDSEGGSSSAGEASEFPHFLDKGSPHNPGFPANQSFVNRRRLFKPLLKELEETKIVPELYPCGSRGPVGAHYLATKHNVRWGDLSGEDS</sequence>
<name>A0AAP0MWC7_9ROSI</name>
<dbReference type="EMBL" id="JBCGBO010000002">
    <property type="protein sequence ID" value="KAK9222694.1"/>
    <property type="molecule type" value="Genomic_DNA"/>
</dbReference>
<dbReference type="Proteomes" id="UP001428341">
    <property type="component" value="Unassembled WGS sequence"/>
</dbReference>
<protein>
    <submittedName>
        <fullName evidence="2">Uncharacterized protein</fullName>
    </submittedName>
</protein>
<organism evidence="2 3">
    <name type="scientific">Citrus x changshan-huyou</name>
    <dbReference type="NCBI Taxonomy" id="2935761"/>
    <lineage>
        <taxon>Eukaryota</taxon>
        <taxon>Viridiplantae</taxon>
        <taxon>Streptophyta</taxon>
        <taxon>Embryophyta</taxon>
        <taxon>Tracheophyta</taxon>
        <taxon>Spermatophyta</taxon>
        <taxon>Magnoliopsida</taxon>
        <taxon>eudicotyledons</taxon>
        <taxon>Gunneridae</taxon>
        <taxon>Pentapetalae</taxon>
        <taxon>rosids</taxon>
        <taxon>malvids</taxon>
        <taxon>Sapindales</taxon>
        <taxon>Rutaceae</taxon>
        <taxon>Aurantioideae</taxon>
        <taxon>Citrus</taxon>
    </lineage>
</organism>
<proteinExistence type="predicted"/>
<feature type="compositionally biased region" description="Low complexity" evidence="1">
    <location>
        <begin position="24"/>
        <end position="39"/>
    </location>
</feature>
<accession>A0AAP0MWC7</accession>
<gene>
    <name evidence="2" type="ORF">WN944_011130</name>
</gene>
<evidence type="ECO:0000256" key="1">
    <source>
        <dbReference type="SAM" id="MobiDB-lite"/>
    </source>
</evidence>
<reference evidence="2 3" key="1">
    <citation type="submission" date="2024-05" db="EMBL/GenBank/DDBJ databases">
        <title>Haplotype-resolved chromosome-level genome assembly of Huyou (Citrus changshanensis).</title>
        <authorList>
            <person name="Miao C."/>
            <person name="Chen W."/>
            <person name="Wu Y."/>
            <person name="Wang L."/>
            <person name="Zhao S."/>
            <person name="Grierson D."/>
            <person name="Xu C."/>
            <person name="Chen K."/>
        </authorList>
    </citation>
    <scope>NUCLEOTIDE SEQUENCE [LARGE SCALE GENOMIC DNA]</scope>
    <source>
        <strain evidence="2">01-14</strain>
        <tissue evidence="2">Leaf</tissue>
    </source>
</reference>
<feature type="region of interest" description="Disordered" evidence="1">
    <location>
        <begin position="21"/>
        <end position="59"/>
    </location>
</feature>
<dbReference type="Gene3D" id="3.30.360.10">
    <property type="entry name" value="Dihydrodipicolinate Reductase, domain 2"/>
    <property type="match status" value="1"/>
</dbReference>